<keyword evidence="3" id="KW-1185">Reference proteome</keyword>
<organism evidence="2 3">
    <name type="scientific">Streptomonospora algeriensis</name>
    <dbReference type="NCBI Taxonomy" id="995084"/>
    <lineage>
        <taxon>Bacteria</taxon>
        <taxon>Bacillati</taxon>
        <taxon>Actinomycetota</taxon>
        <taxon>Actinomycetes</taxon>
        <taxon>Streptosporangiales</taxon>
        <taxon>Nocardiopsidaceae</taxon>
        <taxon>Streptomonospora</taxon>
    </lineage>
</organism>
<sequence length="77" mass="8402">MALDRSERARLHRIRRQLARQDPECGRRLREYSERIAGNAGPAEREPAPWAAVLLIWAAVLAAAVILVVATATATGA</sequence>
<evidence type="ECO:0000313" key="3">
    <source>
        <dbReference type="Proteomes" id="UP001596956"/>
    </source>
</evidence>
<evidence type="ECO:0000256" key="1">
    <source>
        <dbReference type="SAM" id="Phobius"/>
    </source>
</evidence>
<keyword evidence="1" id="KW-0812">Transmembrane</keyword>
<dbReference type="InterPro" id="IPR021401">
    <property type="entry name" value="DUF3040"/>
</dbReference>
<name>A0ABW3BJE7_9ACTN</name>
<proteinExistence type="predicted"/>
<gene>
    <name evidence="2" type="ORF">ACFQZU_19710</name>
</gene>
<dbReference type="EMBL" id="JBHTHR010000948">
    <property type="protein sequence ID" value="MFD0803527.1"/>
    <property type="molecule type" value="Genomic_DNA"/>
</dbReference>
<keyword evidence="1" id="KW-0472">Membrane</keyword>
<reference evidence="3" key="1">
    <citation type="journal article" date="2019" name="Int. J. Syst. Evol. Microbiol.">
        <title>The Global Catalogue of Microorganisms (GCM) 10K type strain sequencing project: providing services to taxonomists for standard genome sequencing and annotation.</title>
        <authorList>
            <consortium name="The Broad Institute Genomics Platform"/>
            <consortium name="The Broad Institute Genome Sequencing Center for Infectious Disease"/>
            <person name="Wu L."/>
            <person name="Ma J."/>
        </authorList>
    </citation>
    <scope>NUCLEOTIDE SEQUENCE [LARGE SCALE GENOMIC DNA]</scope>
    <source>
        <strain evidence="3">CCUG 63369</strain>
    </source>
</reference>
<feature type="transmembrane region" description="Helical" evidence="1">
    <location>
        <begin position="50"/>
        <end position="74"/>
    </location>
</feature>
<accession>A0ABW3BJE7</accession>
<dbReference type="Proteomes" id="UP001596956">
    <property type="component" value="Unassembled WGS sequence"/>
</dbReference>
<protein>
    <submittedName>
        <fullName evidence="2">DUF3040 domain-containing protein</fullName>
    </submittedName>
</protein>
<dbReference type="Pfam" id="PF11239">
    <property type="entry name" value="DUF3040"/>
    <property type="match status" value="1"/>
</dbReference>
<keyword evidence="1" id="KW-1133">Transmembrane helix</keyword>
<comment type="caution">
    <text evidence="2">The sequence shown here is derived from an EMBL/GenBank/DDBJ whole genome shotgun (WGS) entry which is preliminary data.</text>
</comment>
<evidence type="ECO:0000313" key="2">
    <source>
        <dbReference type="EMBL" id="MFD0803527.1"/>
    </source>
</evidence>